<feature type="compositionally biased region" description="Basic and acidic residues" evidence="1">
    <location>
        <begin position="1"/>
        <end position="17"/>
    </location>
</feature>
<feature type="compositionally biased region" description="Polar residues" evidence="1">
    <location>
        <begin position="34"/>
        <end position="43"/>
    </location>
</feature>
<evidence type="ECO:0000313" key="2">
    <source>
        <dbReference type="EMBL" id="TCC89376.1"/>
    </source>
</evidence>
<dbReference type="Proteomes" id="UP000292884">
    <property type="component" value="Unassembled WGS sequence"/>
</dbReference>
<protein>
    <submittedName>
        <fullName evidence="2">Uncharacterized protein</fullName>
    </submittedName>
</protein>
<name>A0A4V6N5P6_9SPHI</name>
<reference evidence="2 3" key="1">
    <citation type="submission" date="2019-02" db="EMBL/GenBank/DDBJ databases">
        <title>Pedobacter sp. RP-1-13 sp. nov., isolated from Arctic soil.</title>
        <authorList>
            <person name="Dahal R.H."/>
        </authorList>
    </citation>
    <scope>NUCLEOTIDE SEQUENCE [LARGE SCALE GENOMIC DNA]</scope>
    <source>
        <strain evidence="2 3">RP-1-13</strain>
    </source>
</reference>
<comment type="caution">
    <text evidence="2">The sequence shown here is derived from an EMBL/GenBank/DDBJ whole genome shotgun (WGS) entry which is preliminary data.</text>
</comment>
<dbReference type="EMBL" id="SJSK01000004">
    <property type="protein sequence ID" value="TCC89376.1"/>
    <property type="molecule type" value="Genomic_DNA"/>
</dbReference>
<evidence type="ECO:0000313" key="3">
    <source>
        <dbReference type="Proteomes" id="UP000292884"/>
    </source>
</evidence>
<evidence type="ECO:0000256" key="1">
    <source>
        <dbReference type="SAM" id="MobiDB-lite"/>
    </source>
</evidence>
<accession>A0A4V6N5P6</accession>
<feature type="region of interest" description="Disordered" evidence="1">
    <location>
        <begin position="1"/>
        <end position="69"/>
    </location>
</feature>
<organism evidence="2 3">
    <name type="scientific">Pedobacter frigiditerrae</name>
    <dbReference type="NCBI Taxonomy" id="2530452"/>
    <lineage>
        <taxon>Bacteria</taxon>
        <taxon>Pseudomonadati</taxon>
        <taxon>Bacteroidota</taxon>
        <taxon>Sphingobacteriia</taxon>
        <taxon>Sphingobacteriales</taxon>
        <taxon>Sphingobacteriaceae</taxon>
        <taxon>Pedobacter</taxon>
    </lineage>
</organism>
<dbReference type="RefSeq" id="WP_131554363.1">
    <property type="nucleotide sequence ID" value="NZ_SJSK01000004.1"/>
</dbReference>
<dbReference type="OrthoDB" id="770700at2"/>
<sequence>METNEKKDGSAIKKDATVTDTNQETPRNEENVEKNSSSKVTSDFTKKHGRTSNAFGDGHEPGTIPGSGV</sequence>
<keyword evidence="3" id="KW-1185">Reference proteome</keyword>
<gene>
    <name evidence="2" type="ORF">EZ428_16910</name>
</gene>
<dbReference type="AlphaFoldDB" id="A0A4V6N5P6"/>
<proteinExistence type="predicted"/>